<dbReference type="EMBL" id="BAABGR010000015">
    <property type="protein sequence ID" value="GAA4515768.1"/>
    <property type="molecule type" value="Genomic_DNA"/>
</dbReference>
<evidence type="ECO:0000313" key="3">
    <source>
        <dbReference type="EMBL" id="GAA4515768.1"/>
    </source>
</evidence>
<accession>A0ABP8R1J1</accession>
<evidence type="ECO:0000313" key="4">
    <source>
        <dbReference type="Proteomes" id="UP001500394"/>
    </source>
</evidence>
<name>A0ABP8R1J1_9SPHI</name>
<keyword evidence="2" id="KW-1133">Transmembrane helix</keyword>
<feature type="transmembrane region" description="Helical" evidence="2">
    <location>
        <begin position="15"/>
        <end position="34"/>
    </location>
</feature>
<proteinExistence type="predicted"/>
<dbReference type="RefSeq" id="WP_345066637.1">
    <property type="nucleotide sequence ID" value="NZ_BAABGR010000015.1"/>
</dbReference>
<feature type="region of interest" description="Disordered" evidence="1">
    <location>
        <begin position="109"/>
        <end position="168"/>
    </location>
</feature>
<evidence type="ECO:0000256" key="1">
    <source>
        <dbReference type="SAM" id="MobiDB-lite"/>
    </source>
</evidence>
<comment type="caution">
    <text evidence="3">The sequence shown here is derived from an EMBL/GenBank/DDBJ whole genome shotgun (WGS) entry which is preliminary data.</text>
</comment>
<reference evidence="4" key="1">
    <citation type="journal article" date="2019" name="Int. J. Syst. Evol. Microbiol.">
        <title>The Global Catalogue of Microorganisms (GCM) 10K type strain sequencing project: providing services to taxonomists for standard genome sequencing and annotation.</title>
        <authorList>
            <consortium name="The Broad Institute Genomics Platform"/>
            <consortium name="The Broad Institute Genome Sequencing Center for Infectious Disease"/>
            <person name="Wu L."/>
            <person name="Ma J."/>
        </authorList>
    </citation>
    <scope>NUCLEOTIDE SEQUENCE [LARGE SCALE GENOMIC DNA]</scope>
    <source>
        <strain evidence="4">JCM 17858</strain>
    </source>
</reference>
<organism evidence="3 4">
    <name type="scientific">Sphingobacterium thermophilum</name>
    <dbReference type="NCBI Taxonomy" id="768534"/>
    <lineage>
        <taxon>Bacteria</taxon>
        <taxon>Pseudomonadati</taxon>
        <taxon>Bacteroidota</taxon>
        <taxon>Sphingobacteriia</taxon>
        <taxon>Sphingobacteriales</taxon>
        <taxon>Sphingobacteriaceae</taxon>
        <taxon>Sphingobacterium</taxon>
    </lineage>
</organism>
<evidence type="ECO:0008006" key="5">
    <source>
        <dbReference type="Google" id="ProtNLM"/>
    </source>
</evidence>
<keyword evidence="2" id="KW-0472">Membrane</keyword>
<keyword evidence="4" id="KW-1185">Reference proteome</keyword>
<sequence length="275" mass="29737">MYYQYKEENNLPKAIGYSTIVTAVLLIIGYFIVFGQPVIPEYGMGGIVVNYGTSEVGMGTDYMSIEEPSVDENANEVLPDRVVPTETPTPTPTQQVADKAVATQDMEDAPAVTKSEKAVKNPAAETTKEVKKSTPAINTNALYKGKKNNGTGAGDGEGGGVGNQGSKLGDPMASNYGEGGSGFGNTPLDLTSRVWEVKPKINDDGQFEGKMNVMIRVNRQGQITYVRAGVKGTTFPPTQRLIEEVERAFRSGKLRANPNAPESRDYIVPIYFKLR</sequence>
<evidence type="ECO:0000256" key="2">
    <source>
        <dbReference type="SAM" id="Phobius"/>
    </source>
</evidence>
<gene>
    <name evidence="3" type="ORF">GCM10023173_14030</name>
</gene>
<keyword evidence="2" id="KW-0812">Transmembrane</keyword>
<feature type="compositionally biased region" description="Gly residues" evidence="1">
    <location>
        <begin position="151"/>
        <end position="163"/>
    </location>
</feature>
<protein>
    <recommendedName>
        <fullName evidence="5">Energy transducer TonB</fullName>
    </recommendedName>
</protein>
<dbReference type="Proteomes" id="UP001500394">
    <property type="component" value="Unassembled WGS sequence"/>
</dbReference>